<organism evidence="4 5">
    <name type="scientific">Pendulispora rubella</name>
    <dbReference type="NCBI Taxonomy" id="2741070"/>
    <lineage>
        <taxon>Bacteria</taxon>
        <taxon>Pseudomonadati</taxon>
        <taxon>Myxococcota</taxon>
        <taxon>Myxococcia</taxon>
        <taxon>Myxococcales</taxon>
        <taxon>Sorangiineae</taxon>
        <taxon>Pendulisporaceae</taxon>
        <taxon>Pendulispora</taxon>
    </lineage>
</organism>
<evidence type="ECO:0000256" key="3">
    <source>
        <dbReference type="SAM" id="SignalP"/>
    </source>
</evidence>
<gene>
    <name evidence="4" type="ORF">LVJ94_38985</name>
</gene>
<feature type="signal peptide" evidence="3">
    <location>
        <begin position="1"/>
        <end position="29"/>
    </location>
</feature>
<dbReference type="Proteomes" id="UP001374803">
    <property type="component" value="Chromosome"/>
</dbReference>
<evidence type="ECO:0000256" key="2">
    <source>
        <dbReference type="SAM" id="Phobius"/>
    </source>
</evidence>
<keyword evidence="2" id="KW-1133">Transmembrane helix</keyword>
<keyword evidence="5" id="KW-1185">Reference proteome</keyword>
<name>A0ABZ2L0Y2_9BACT</name>
<accession>A0ABZ2L0Y2</accession>
<evidence type="ECO:0000256" key="1">
    <source>
        <dbReference type="SAM" id="MobiDB-lite"/>
    </source>
</evidence>
<protein>
    <submittedName>
        <fullName evidence="4">Uncharacterized protein</fullName>
    </submittedName>
</protein>
<dbReference type="EMBL" id="CP089983">
    <property type="protein sequence ID" value="WXB02880.1"/>
    <property type="molecule type" value="Genomic_DNA"/>
</dbReference>
<evidence type="ECO:0000313" key="5">
    <source>
        <dbReference type="Proteomes" id="UP001374803"/>
    </source>
</evidence>
<keyword evidence="3" id="KW-0732">Signal</keyword>
<feature type="compositionally biased region" description="Polar residues" evidence="1">
    <location>
        <begin position="196"/>
        <end position="208"/>
    </location>
</feature>
<evidence type="ECO:0000313" key="4">
    <source>
        <dbReference type="EMBL" id="WXB02880.1"/>
    </source>
</evidence>
<feature type="compositionally biased region" description="Basic and acidic residues" evidence="1">
    <location>
        <begin position="179"/>
        <end position="193"/>
    </location>
</feature>
<reference evidence="4" key="1">
    <citation type="submission" date="2021-12" db="EMBL/GenBank/DDBJ databases">
        <title>Discovery of the Pendulisporaceae a myxobacterial family with distinct sporulation behavior and unique specialized metabolism.</title>
        <authorList>
            <person name="Garcia R."/>
            <person name="Popoff A."/>
            <person name="Bader C.D."/>
            <person name="Loehr J."/>
            <person name="Walesch S."/>
            <person name="Walt C."/>
            <person name="Boldt J."/>
            <person name="Bunk B."/>
            <person name="Haeckl F.J.F.P.J."/>
            <person name="Gunesch A.P."/>
            <person name="Birkelbach J."/>
            <person name="Nuebel U."/>
            <person name="Pietschmann T."/>
            <person name="Bach T."/>
            <person name="Mueller R."/>
        </authorList>
    </citation>
    <scope>NUCLEOTIDE SEQUENCE</scope>
    <source>
        <strain evidence="4">MSr11367</strain>
    </source>
</reference>
<feature type="transmembrane region" description="Helical" evidence="2">
    <location>
        <begin position="241"/>
        <end position="261"/>
    </location>
</feature>
<keyword evidence="2" id="KW-0472">Membrane</keyword>
<keyword evidence="2" id="KW-0812">Transmembrane</keyword>
<feature type="region of interest" description="Disordered" evidence="1">
    <location>
        <begin position="179"/>
        <end position="230"/>
    </location>
</feature>
<dbReference type="RefSeq" id="WP_394832505.1">
    <property type="nucleotide sequence ID" value="NZ_CP089929.1"/>
</dbReference>
<feature type="chain" id="PRO_5045742179" evidence="3">
    <location>
        <begin position="30"/>
        <end position="268"/>
    </location>
</feature>
<sequence>MFARKVAPSVVFALFAFLVLVLTSGDASAAGSARLKTTEVQEVSGAWHIFVTVELPKPPLTAHVPMRFVFTKTAVYERSLTDASKDPVVNRQTLAGQQPTAESLDVDFANPQGKIFKGTNFDFGLTRARGYEAGEYMVQIRTADGVDIGGPMRIILKGDNPVVDRRSITFEAKKKGITKVDGDDAGTPKKTDEAAPTTNYSGEVSPSGSAAPFVPKSAYDPTEEEKIKENPKGCGCSVPGLALNGGGGLMFLSSLAVLVGVSRRRRRR</sequence>
<proteinExistence type="predicted"/>